<dbReference type="PANTHER" id="PTHR46422:SF6">
    <property type="entry name" value="SERINE_THREONINE-PROTEIN PHOSPHATASE BSL1"/>
    <property type="match status" value="1"/>
</dbReference>
<evidence type="ECO:0000313" key="1">
    <source>
        <dbReference type="EMBL" id="KAL2333371.1"/>
    </source>
</evidence>
<protein>
    <submittedName>
        <fullName evidence="1">Uncharacterized protein</fullName>
    </submittedName>
</protein>
<dbReference type="Proteomes" id="UP001603857">
    <property type="component" value="Unassembled WGS sequence"/>
</dbReference>
<gene>
    <name evidence="1" type="ORF">Fmac_014584</name>
</gene>
<proteinExistence type="predicted"/>
<comment type="caution">
    <text evidence="1">The sequence shown here is derived from an EMBL/GenBank/DDBJ whole genome shotgun (WGS) entry which is preliminary data.</text>
</comment>
<reference evidence="1 2" key="1">
    <citation type="submission" date="2024-08" db="EMBL/GenBank/DDBJ databases">
        <title>Insights into the chromosomal genome structure of Flemingia macrophylla.</title>
        <authorList>
            <person name="Ding Y."/>
            <person name="Zhao Y."/>
            <person name="Bi W."/>
            <person name="Wu M."/>
            <person name="Zhao G."/>
            <person name="Gong Y."/>
            <person name="Li W."/>
            <person name="Zhang P."/>
        </authorList>
    </citation>
    <scope>NUCLEOTIDE SEQUENCE [LARGE SCALE GENOMIC DNA]</scope>
    <source>
        <strain evidence="1">DYQJB</strain>
        <tissue evidence="1">Leaf</tissue>
    </source>
</reference>
<dbReference type="AlphaFoldDB" id="A0ABD1MC50"/>
<sequence length="250" mass="27802">MGNQLYSVERMVDGITSYRERVDSFIRSESTSTLGESPPPSFASRVDRAIRSNSATSEEDLGASPLRTFPQLFTHQEATHNFSLDNRIGIVHRGNSHTVQDGLLLAESSTLHSDIDSPVLTSERVSTAEETFVSDDNSRAAETASDVVVAKEAVGNLGRMVRQLSLDQFENGGRRMIPINNDLSYPTKKFSRQKSPQGLRKKIISTLLRPRSWNIKKPLWHRRGAAAATSIAIRHQRNAASATWRSRKSL</sequence>
<evidence type="ECO:0000313" key="2">
    <source>
        <dbReference type="Proteomes" id="UP001603857"/>
    </source>
</evidence>
<organism evidence="1 2">
    <name type="scientific">Flemingia macrophylla</name>
    <dbReference type="NCBI Taxonomy" id="520843"/>
    <lineage>
        <taxon>Eukaryota</taxon>
        <taxon>Viridiplantae</taxon>
        <taxon>Streptophyta</taxon>
        <taxon>Embryophyta</taxon>
        <taxon>Tracheophyta</taxon>
        <taxon>Spermatophyta</taxon>
        <taxon>Magnoliopsida</taxon>
        <taxon>eudicotyledons</taxon>
        <taxon>Gunneridae</taxon>
        <taxon>Pentapetalae</taxon>
        <taxon>rosids</taxon>
        <taxon>fabids</taxon>
        <taxon>Fabales</taxon>
        <taxon>Fabaceae</taxon>
        <taxon>Papilionoideae</taxon>
        <taxon>50 kb inversion clade</taxon>
        <taxon>NPAAA clade</taxon>
        <taxon>indigoferoid/millettioid clade</taxon>
        <taxon>Phaseoleae</taxon>
        <taxon>Flemingia</taxon>
    </lineage>
</organism>
<name>A0ABD1MC50_9FABA</name>
<dbReference type="EMBL" id="JBGMDY010000005">
    <property type="protein sequence ID" value="KAL2333371.1"/>
    <property type="molecule type" value="Genomic_DNA"/>
</dbReference>
<keyword evidence="2" id="KW-1185">Reference proteome</keyword>
<dbReference type="PANTHER" id="PTHR46422">
    <property type="entry name" value="SERINE/THREONINE-PROTEIN PHOSPHATASE BSL3"/>
    <property type="match status" value="1"/>
</dbReference>
<accession>A0ABD1MC50</accession>